<dbReference type="EMBL" id="BK016090">
    <property type="protein sequence ID" value="DAF94131.1"/>
    <property type="molecule type" value="Genomic_DNA"/>
</dbReference>
<protein>
    <submittedName>
        <fullName evidence="1">Uncharacterized protein</fullName>
    </submittedName>
</protein>
<evidence type="ECO:0000313" key="1">
    <source>
        <dbReference type="EMBL" id="DAF94131.1"/>
    </source>
</evidence>
<accession>A0A8S5UI75</accession>
<dbReference type="EMBL" id="BK016090">
    <property type="protein sequence ID" value="DAF94280.1"/>
    <property type="molecule type" value="Genomic_DNA"/>
</dbReference>
<name>A0A8S5UI75_9CAUD</name>
<reference evidence="1" key="1">
    <citation type="journal article" date="2021" name="Proc. Natl. Acad. Sci. U.S.A.">
        <title>A Catalog of Tens of Thousands of Viruses from Human Metagenomes Reveals Hidden Associations with Chronic Diseases.</title>
        <authorList>
            <person name="Tisza M.J."/>
            <person name="Buck C.B."/>
        </authorList>
    </citation>
    <scope>NUCLEOTIDE SEQUENCE</scope>
    <source>
        <strain evidence="1">Ctu2j3</strain>
    </source>
</reference>
<sequence>MGHPLEVSVAALKALVADYALRTQQAELLTSRLIDSNLDDAAKIALFEVVQKQLEARAHDRAVHQQAVLEATCFALDAALAQDDEGLRETIVAIYRDLTTAVSSLTRVPVSSTDSK</sequence>
<organism evidence="1">
    <name type="scientific">Myoviridae sp. ctu2j3</name>
    <dbReference type="NCBI Taxonomy" id="2825197"/>
    <lineage>
        <taxon>Viruses</taxon>
        <taxon>Duplodnaviria</taxon>
        <taxon>Heunggongvirae</taxon>
        <taxon>Uroviricota</taxon>
        <taxon>Caudoviricetes</taxon>
    </lineage>
</organism>
<proteinExistence type="predicted"/>